<evidence type="ECO:0000313" key="3">
    <source>
        <dbReference type="EMBL" id="BAD85032.1"/>
    </source>
</evidence>
<dbReference type="RefSeq" id="WP_011249794.1">
    <property type="nucleotide sequence ID" value="NC_006624.1"/>
</dbReference>
<dbReference type="PANTHER" id="PTHR43428:SF1">
    <property type="entry name" value="ARSENATE REDUCTASE"/>
    <property type="match status" value="1"/>
</dbReference>
<proteinExistence type="predicted"/>
<dbReference type="eggNOG" id="arCOG04425">
    <property type="taxonomic scope" value="Archaea"/>
</dbReference>
<organism evidence="3 4">
    <name type="scientific">Thermococcus kodakarensis (strain ATCC BAA-918 / JCM 12380 / KOD1)</name>
    <name type="common">Pyrococcus kodakaraensis (strain KOD1)</name>
    <dbReference type="NCBI Taxonomy" id="69014"/>
    <lineage>
        <taxon>Archaea</taxon>
        <taxon>Methanobacteriati</taxon>
        <taxon>Methanobacteriota</taxon>
        <taxon>Thermococci</taxon>
        <taxon>Thermococcales</taxon>
        <taxon>Thermococcaceae</taxon>
        <taxon>Thermococcus</taxon>
    </lineage>
</organism>
<gene>
    <name evidence="3" type="ordered locus">TK0843</name>
</gene>
<evidence type="ECO:0000313" key="4">
    <source>
        <dbReference type="Proteomes" id="UP000000536"/>
    </source>
</evidence>
<dbReference type="OrthoDB" id="295776at2157"/>
<feature type="domain" description="Phosphotyrosine protein phosphatase I" evidence="2">
    <location>
        <begin position="4"/>
        <end position="130"/>
    </location>
</feature>
<evidence type="ECO:0000259" key="2">
    <source>
        <dbReference type="SMART" id="SM00226"/>
    </source>
</evidence>
<dbReference type="STRING" id="69014.TK0843"/>
<keyword evidence="4" id="KW-1185">Reference proteome</keyword>
<accession>Q5JI11</accession>
<dbReference type="SMART" id="SM00226">
    <property type="entry name" value="LMWPc"/>
    <property type="match status" value="1"/>
</dbReference>
<dbReference type="PhylomeDB" id="Q5JI11"/>
<dbReference type="Proteomes" id="UP000000536">
    <property type="component" value="Chromosome"/>
</dbReference>
<dbReference type="EMBL" id="AP006878">
    <property type="protein sequence ID" value="BAD85032.1"/>
    <property type="molecule type" value="Genomic_DNA"/>
</dbReference>
<dbReference type="PANTHER" id="PTHR43428">
    <property type="entry name" value="ARSENATE REDUCTASE"/>
    <property type="match status" value="1"/>
</dbReference>
<dbReference type="InParanoid" id="Q5JI11"/>
<sequence length="154" mass="17614">MEEKLILFVCVKNSARSQMAEAFFNHFNDDPRFRAMSAGTEPAEEIDPLARKAMEEIGISLEGQYPKLYTEEMADKAYIVITMGCLDKCPYAPPEKTWDWGLDDPYGQPIEKYREVRDEIKRRVLKLIDDLKAGKSREEIIGKKSAFSISISAK</sequence>
<dbReference type="Gene3D" id="3.40.50.2300">
    <property type="match status" value="1"/>
</dbReference>
<reference evidence="3 4" key="1">
    <citation type="journal article" date="2005" name="Genome Res.">
        <title>Complete genome sequence of the hyperthermophilic archaeon Thermococcus kodakaraensis KOD1 and comparison with Pyrococcus genomes.</title>
        <authorList>
            <person name="Fukui T."/>
            <person name="Atomi H."/>
            <person name="Kanai T."/>
            <person name="Matsumi R."/>
            <person name="Fujiwara S."/>
            <person name="Imanaka T."/>
        </authorList>
    </citation>
    <scope>NUCLEOTIDE SEQUENCE [LARGE SCALE GENOMIC DNA]</scope>
    <source>
        <strain evidence="4">ATCC BAA-918 / JCM 12380 / KOD1</strain>
    </source>
</reference>
<dbReference type="PATRIC" id="fig|69014.16.peg.823"/>
<dbReference type="InterPro" id="IPR023485">
    <property type="entry name" value="Ptyr_pPase"/>
</dbReference>
<dbReference type="GeneID" id="78447358"/>
<name>Q5JI11_THEKO</name>
<dbReference type="AlphaFoldDB" id="Q5JI11"/>
<dbReference type="KEGG" id="tko:TK0843"/>
<dbReference type="GO" id="GO:0046685">
    <property type="term" value="P:response to arsenic-containing substance"/>
    <property type="evidence" value="ECO:0007669"/>
    <property type="project" value="UniProtKB-KW"/>
</dbReference>
<dbReference type="SUPFAM" id="SSF52788">
    <property type="entry name" value="Phosphotyrosine protein phosphatases I"/>
    <property type="match status" value="1"/>
</dbReference>
<dbReference type="InterPro" id="IPR036196">
    <property type="entry name" value="Ptyr_pPase_sf"/>
</dbReference>
<dbReference type="EnsemblBacteria" id="BAD85032">
    <property type="protein sequence ID" value="BAD85032"/>
    <property type="gene ID" value="TK0843"/>
</dbReference>
<dbReference type="Pfam" id="PF01451">
    <property type="entry name" value="LMWPc"/>
    <property type="match status" value="1"/>
</dbReference>
<evidence type="ECO:0000256" key="1">
    <source>
        <dbReference type="ARBA" id="ARBA00022849"/>
    </source>
</evidence>
<keyword evidence="1" id="KW-0059">Arsenical resistance</keyword>
<dbReference type="HOGENOM" id="CLU_071415_3_3_2"/>
<dbReference type="CDD" id="cd16345">
    <property type="entry name" value="LMWP_ArsC"/>
    <property type="match status" value="1"/>
</dbReference>
<protein>
    <submittedName>
        <fullName evidence="3">Trx-linked arsenate reductase</fullName>
    </submittedName>
</protein>